<keyword evidence="1" id="KW-0812">Transmembrane</keyword>
<name>A0A918FSN7_9ACTN</name>
<proteinExistence type="predicted"/>
<evidence type="ECO:0000313" key="3">
    <source>
        <dbReference type="Proteomes" id="UP000606194"/>
    </source>
</evidence>
<gene>
    <name evidence="2" type="ORF">GCM10010269_15840</name>
</gene>
<keyword evidence="1" id="KW-1133">Transmembrane helix</keyword>
<organism evidence="2 3">
    <name type="scientific">Streptomyces humidus</name>
    <dbReference type="NCBI Taxonomy" id="52259"/>
    <lineage>
        <taxon>Bacteria</taxon>
        <taxon>Bacillati</taxon>
        <taxon>Actinomycetota</taxon>
        <taxon>Actinomycetes</taxon>
        <taxon>Kitasatosporales</taxon>
        <taxon>Streptomycetaceae</taxon>
        <taxon>Streptomyces</taxon>
    </lineage>
</organism>
<sequence length="130" mass="13913">MLWQWIGLAVFSVTLLPVGIARLTGRVPQRLRPRLHPTRPRGLACLAFYAAAPLNAIPALALWLLGHAAGHAFALTACAASRRCWSASGKSGTGCAGAGRLTADRQSPLPKGAVRVTCRSDQVLSRWWFA</sequence>
<feature type="transmembrane region" description="Helical" evidence="1">
    <location>
        <begin position="46"/>
        <end position="66"/>
    </location>
</feature>
<reference evidence="2" key="1">
    <citation type="journal article" date="2014" name="Int. J. Syst. Evol. Microbiol.">
        <title>Complete genome sequence of Corynebacterium casei LMG S-19264T (=DSM 44701T), isolated from a smear-ripened cheese.</title>
        <authorList>
            <consortium name="US DOE Joint Genome Institute (JGI-PGF)"/>
            <person name="Walter F."/>
            <person name="Albersmeier A."/>
            <person name="Kalinowski J."/>
            <person name="Ruckert C."/>
        </authorList>
    </citation>
    <scope>NUCLEOTIDE SEQUENCE</scope>
    <source>
        <strain evidence="2">JCM 4386</strain>
    </source>
</reference>
<feature type="transmembrane region" description="Helical" evidence="1">
    <location>
        <begin position="6"/>
        <end position="25"/>
    </location>
</feature>
<dbReference type="EMBL" id="BMTL01000005">
    <property type="protein sequence ID" value="GGR77418.1"/>
    <property type="molecule type" value="Genomic_DNA"/>
</dbReference>
<protein>
    <submittedName>
        <fullName evidence="2">Uncharacterized protein</fullName>
    </submittedName>
</protein>
<dbReference type="AlphaFoldDB" id="A0A918FSN7"/>
<keyword evidence="3" id="KW-1185">Reference proteome</keyword>
<evidence type="ECO:0000256" key="1">
    <source>
        <dbReference type="SAM" id="Phobius"/>
    </source>
</evidence>
<comment type="caution">
    <text evidence="2">The sequence shown here is derived from an EMBL/GenBank/DDBJ whole genome shotgun (WGS) entry which is preliminary data.</text>
</comment>
<dbReference type="Proteomes" id="UP000606194">
    <property type="component" value="Unassembled WGS sequence"/>
</dbReference>
<accession>A0A918FSN7</accession>
<evidence type="ECO:0000313" key="2">
    <source>
        <dbReference type="EMBL" id="GGR77418.1"/>
    </source>
</evidence>
<keyword evidence="1" id="KW-0472">Membrane</keyword>
<reference evidence="2" key="2">
    <citation type="submission" date="2020-09" db="EMBL/GenBank/DDBJ databases">
        <authorList>
            <person name="Sun Q."/>
            <person name="Ohkuma M."/>
        </authorList>
    </citation>
    <scope>NUCLEOTIDE SEQUENCE</scope>
    <source>
        <strain evidence="2">JCM 4386</strain>
    </source>
</reference>